<sequence length="239" mass="26899">MPDPSPPTAQIDGCDSQVVDRKPKKKCLVLSLIRHGQSQSNMDQSIYDENDPLTELGKKQAECLGNNWKDVHIDDLYSSTLDRAYDTACQICMQNHASLEIKKSPLFVERKMGKEVIELGLARQSEAAGRLYMGFGRYQSGPTPCGYRPPQGGESPDDVANRAKVSLVMWLWRCGVDLEEPPKEFVDKVNIDSTNILPEGIPHVVVVSHNIFLSELYESMLGWNTYYHMTTLNYSNASW</sequence>
<evidence type="ECO:0000256" key="3">
    <source>
        <dbReference type="PIRSR" id="PIRSR613078-2"/>
    </source>
</evidence>
<dbReference type="Proteomes" id="UP000054166">
    <property type="component" value="Unassembled WGS sequence"/>
</dbReference>
<dbReference type="OrthoDB" id="354304at2759"/>
<dbReference type="GO" id="GO:0004331">
    <property type="term" value="F:fructose-2,6-bisphosphate 2-phosphatase activity"/>
    <property type="evidence" value="ECO:0007669"/>
    <property type="project" value="TreeGrafter"/>
</dbReference>
<feature type="binding site" evidence="3">
    <location>
        <begin position="34"/>
        <end position="41"/>
    </location>
    <ligand>
        <name>substrate</name>
    </ligand>
</feature>
<dbReference type="CDD" id="cd07067">
    <property type="entry name" value="HP_PGM_like"/>
    <property type="match status" value="1"/>
</dbReference>
<evidence type="ECO:0000313" key="5">
    <source>
        <dbReference type="Proteomes" id="UP000054166"/>
    </source>
</evidence>
<dbReference type="GO" id="GO:0045820">
    <property type="term" value="P:negative regulation of glycolytic process"/>
    <property type="evidence" value="ECO:0007669"/>
    <property type="project" value="TreeGrafter"/>
</dbReference>
<feature type="active site" description="Proton donor/acceptor" evidence="2">
    <location>
        <position position="109"/>
    </location>
</feature>
<dbReference type="PROSITE" id="PS00175">
    <property type="entry name" value="PG_MUTASE"/>
    <property type="match status" value="1"/>
</dbReference>
<gene>
    <name evidence="4" type="ORF">PILCRDRAFT_91610</name>
</gene>
<feature type="active site" description="Tele-phosphohistidine intermediate" evidence="2">
    <location>
        <position position="35"/>
    </location>
</feature>
<dbReference type="InterPro" id="IPR051695">
    <property type="entry name" value="Phosphoglycerate_Mutase"/>
</dbReference>
<name>A0A0C3F9E8_PILCF</name>
<dbReference type="GO" id="GO:0043456">
    <property type="term" value="P:regulation of pentose-phosphate shunt"/>
    <property type="evidence" value="ECO:0007669"/>
    <property type="project" value="TreeGrafter"/>
</dbReference>
<keyword evidence="5" id="KW-1185">Reference proteome</keyword>
<dbReference type="GO" id="GO:0005829">
    <property type="term" value="C:cytosol"/>
    <property type="evidence" value="ECO:0007669"/>
    <property type="project" value="TreeGrafter"/>
</dbReference>
<feature type="binding site" evidence="3">
    <location>
        <position position="83"/>
    </location>
    <ligand>
        <name>substrate</name>
    </ligand>
</feature>
<dbReference type="Gene3D" id="3.40.50.1240">
    <property type="entry name" value="Phosphoglycerate mutase-like"/>
    <property type="match status" value="1"/>
</dbReference>
<dbReference type="Pfam" id="PF00300">
    <property type="entry name" value="His_Phos_1"/>
    <property type="match status" value="1"/>
</dbReference>
<dbReference type="SUPFAM" id="SSF53254">
    <property type="entry name" value="Phosphoglycerate mutase-like"/>
    <property type="match status" value="1"/>
</dbReference>
<evidence type="ECO:0008006" key="6">
    <source>
        <dbReference type="Google" id="ProtNLM"/>
    </source>
</evidence>
<dbReference type="InParanoid" id="A0A0C3F9E8"/>
<dbReference type="SMART" id="SM00855">
    <property type="entry name" value="PGAM"/>
    <property type="match status" value="1"/>
</dbReference>
<protein>
    <recommendedName>
        <fullName evidence="6">Phosphoglycerate mutase-like protein</fullName>
    </recommendedName>
</protein>
<evidence type="ECO:0000256" key="2">
    <source>
        <dbReference type="PIRSR" id="PIRSR613078-1"/>
    </source>
</evidence>
<reference evidence="5" key="2">
    <citation type="submission" date="2015-01" db="EMBL/GenBank/DDBJ databases">
        <title>Evolutionary Origins and Diversification of the Mycorrhizal Mutualists.</title>
        <authorList>
            <consortium name="DOE Joint Genome Institute"/>
            <consortium name="Mycorrhizal Genomics Consortium"/>
            <person name="Kohler A."/>
            <person name="Kuo A."/>
            <person name="Nagy L.G."/>
            <person name="Floudas D."/>
            <person name="Copeland A."/>
            <person name="Barry K.W."/>
            <person name="Cichocki N."/>
            <person name="Veneault-Fourrey C."/>
            <person name="LaButti K."/>
            <person name="Lindquist E.A."/>
            <person name="Lipzen A."/>
            <person name="Lundell T."/>
            <person name="Morin E."/>
            <person name="Murat C."/>
            <person name="Riley R."/>
            <person name="Ohm R."/>
            <person name="Sun H."/>
            <person name="Tunlid A."/>
            <person name="Henrissat B."/>
            <person name="Grigoriev I.V."/>
            <person name="Hibbett D.S."/>
            <person name="Martin F."/>
        </authorList>
    </citation>
    <scope>NUCLEOTIDE SEQUENCE [LARGE SCALE GENOMIC DNA]</scope>
    <source>
        <strain evidence="5">F 1598</strain>
    </source>
</reference>
<dbReference type="InterPro" id="IPR029033">
    <property type="entry name" value="His_PPase_superfam"/>
</dbReference>
<reference evidence="4 5" key="1">
    <citation type="submission" date="2014-04" db="EMBL/GenBank/DDBJ databases">
        <authorList>
            <consortium name="DOE Joint Genome Institute"/>
            <person name="Kuo A."/>
            <person name="Tarkka M."/>
            <person name="Buscot F."/>
            <person name="Kohler A."/>
            <person name="Nagy L.G."/>
            <person name="Floudas D."/>
            <person name="Copeland A."/>
            <person name="Barry K.W."/>
            <person name="Cichocki N."/>
            <person name="Veneault-Fourrey C."/>
            <person name="LaButti K."/>
            <person name="Lindquist E.A."/>
            <person name="Lipzen A."/>
            <person name="Lundell T."/>
            <person name="Morin E."/>
            <person name="Murat C."/>
            <person name="Sun H."/>
            <person name="Tunlid A."/>
            <person name="Henrissat B."/>
            <person name="Grigoriev I.V."/>
            <person name="Hibbett D.S."/>
            <person name="Martin F."/>
            <person name="Nordberg H.P."/>
            <person name="Cantor M.N."/>
            <person name="Hua S.X."/>
        </authorList>
    </citation>
    <scope>NUCLEOTIDE SEQUENCE [LARGE SCALE GENOMIC DNA]</scope>
    <source>
        <strain evidence="4 5">F 1598</strain>
    </source>
</reference>
<dbReference type="PANTHER" id="PTHR46517">
    <property type="entry name" value="FRUCTOSE-2,6-BISPHOSPHATASE TIGAR"/>
    <property type="match status" value="1"/>
</dbReference>
<organism evidence="4 5">
    <name type="scientific">Piloderma croceum (strain F 1598)</name>
    <dbReference type="NCBI Taxonomy" id="765440"/>
    <lineage>
        <taxon>Eukaryota</taxon>
        <taxon>Fungi</taxon>
        <taxon>Dikarya</taxon>
        <taxon>Basidiomycota</taxon>
        <taxon>Agaricomycotina</taxon>
        <taxon>Agaricomycetes</taxon>
        <taxon>Agaricomycetidae</taxon>
        <taxon>Atheliales</taxon>
        <taxon>Atheliaceae</taxon>
        <taxon>Piloderma</taxon>
    </lineage>
</organism>
<evidence type="ECO:0000256" key="1">
    <source>
        <dbReference type="ARBA" id="ARBA00022801"/>
    </source>
</evidence>
<proteinExistence type="predicted"/>
<dbReference type="AlphaFoldDB" id="A0A0C3F9E8"/>
<dbReference type="PANTHER" id="PTHR46517:SF1">
    <property type="entry name" value="FRUCTOSE-2,6-BISPHOSPHATASE TIGAR"/>
    <property type="match status" value="1"/>
</dbReference>
<dbReference type="EMBL" id="KN833035">
    <property type="protein sequence ID" value="KIM76346.1"/>
    <property type="molecule type" value="Genomic_DNA"/>
</dbReference>
<dbReference type="InterPro" id="IPR001345">
    <property type="entry name" value="PG/BPGM_mutase_AS"/>
</dbReference>
<accession>A0A0C3F9E8</accession>
<keyword evidence="1" id="KW-0378">Hydrolase</keyword>
<dbReference type="HOGENOM" id="CLU_090713_0_0_1"/>
<dbReference type="STRING" id="765440.A0A0C3F9E8"/>
<dbReference type="InterPro" id="IPR013078">
    <property type="entry name" value="His_Pase_superF_clade-1"/>
</dbReference>
<evidence type="ECO:0000313" key="4">
    <source>
        <dbReference type="EMBL" id="KIM76346.1"/>
    </source>
</evidence>